<comment type="caution">
    <text evidence="1">The sequence shown here is derived from an EMBL/GenBank/DDBJ whole genome shotgun (WGS) entry which is preliminary data.</text>
</comment>
<protein>
    <submittedName>
        <fullName evidence="1">Uncharacterized protein</fullName>
    </submittedName>
</protein>
<dbReference type="AlphaFoldDB" id="A0A0F9IZ35"/>
<name>A0A0F9IZ35_9ZZZZ</name>
<evidence type="ECO:0000313" key="1">
    <source>
        <dbReference type="EMBL" id="KKM62664.1"/>
    </source>
</evidence>
<organism evidence="1">
    <name type="scientific">marine sediment metagenome</name>
    <dbReference type="NCBI Taxonomy" id="412755"/>
    <lineage>
        <taxon>unclassified sequences</taxon>
        <taxon>metagenomes</taxon>
        <taxon>ecological metagenomes</taxon>
    </lineage>
</organism>
<reference evidence="1" key="1">
    <citation type="journal article" date="2015" name="Nature">
        <title>Complex archaea that bridge the gap between prokaryotes and eukaryotes.</title>
        <authorList>
            <person name="Spang A."/>
            <person name="Saw J.H."/>
            <person name="Jorgensen S.L."/>
            <person name="Zaremba-Niedzwiedzka K."/>
            <person name="Martijn J."/>
            <person name="Lind A.E."/>
            <person name="van Eijk R."/>
            <person name="Schleper C."/>
            <person name="Guy L."/>
            <person name="Ettema T.J."/>
        </authorList>
    </citation>
    <scope>NUCLEOTIDE SEQUENCE</scope>
</reference>
<sequence>YIDYATGRVKAISGGGIVAGETSTFAYSKSQIGIDLSSLAGLIRVQRVEYPVGDIPQNFVQFDTFGRWVVITGGGESEGQILLAEDRQFRVYYDTRHQPPGEYAPGTVPGFLEDTVLMAAGAYALYMYALKQEHQVITDLASARTALSNATTSNTALATALTNMKKYLDDNSTAEAATSLASANTDHSAFATALTNMVKYLDNNGTDDATSSLSSANGDHSVFATALTSLKKYLDNNAEVDAAGILKDITDDATELRTAIATAHTAAKAELDAGDFTAVATHLTEADAALDKVATYLENNTNEDAKSWLTKITTDIAGLRTAFLTAVDALNTYLDSVATDLTSADSARANYMGGTANYVDGGSEPDIKTYLASGDALLNKVTEGGEGADVPRAYREYAQGTKESLVAAHEQDREFYQQDATARTNAAMGYANEAVQRLSNLRTYIEQAEGWGAIAAGFANEAEKRVQNTQAYVAEAVERNGTARGRAEESAARIAQMDRYLGEAAAYQNSAGQHAQLADSFRIEAIERRNEAWAIWTDPKKFIGNTSAVAVRQSASQGTNYNYNR</sequence>
<proteinExistence type="predicted"/>
<dbReference type="EMBL" id="LAZR01011248">
    <property type="protein sequence ID" value="KKM62664.1"/>
    <property type="molecule type" value="Genomic_DNA"/>
</dbReference>
<feature type="non-terminal residue" evidence="1">
    <location>
        <position position="1"/>
    </location>
</feature>
<accession>A0A0F9IZ35</accession>
<gene>
    <name evidence="1" type="ORF">LCGC14_1519370</name>
</gene>